<sequence length="230" mass="24978">MSASAAPLPPLAPATLDWGRTRYEFAWRQQEALVAQRIAGEIGDTLVFTEHDPVYTIGLRTGADTHLVWNTTQLTHAGIEVVKTNRGGDITYHGPGQIVGYPIISLAPRKDLHAYLRFLEQVLINTLGTLGLAAARRPGKTGIWLAQRKIAAIGVAVKRWVTYHGFALNVNPDLSHFNGIIPCGIAAADGIVTSLQAELGRLVDLGEVRTVLAREFWTLLPDFLAGTAVR</sequence>
<dbReference type="InterPro" id="IPR004143">
    <property type="entry name" value="BPL_LPL_catalytic"/>
</dbReference>
<evidence type="ECO:0000256" key="3">
    <source>
        <dbReference type="ARBA" id="ARBA00023315"/>
    </source>
</evidence>
<feature type="domain" description="BPL/LPL catalytic" evidence="10">
    <location>
        <begin position="40"/>
        <end position="224"/>
    </location>
</feature>
<dbReference type="EC" id="2.3.1.181" evidence="5 6"/>
<dbReference type="PROSITE" id="PS51733">
    <property type="entry name" value="BPL_LPL_CATALYTIC"/>
    <property type="match status" value="1"/>
</dbReference>
<comment type="pathway">
    <text evidence="1 5 6">Protein modification; protein lipoylation via endogenous pathway; protein N(6)-(lipoyl)lysine from octanoyl-[acyl-carrier-protein]: step 1/2.</text>
</comment>
<evidence type="ECO:0000256" key="5">
    <source>
        <dbReference type="HAMAP-Rule" id="MF_00013"/>
    </source>
</evidence>
<reference evidence="11" key="1">
    <citation type="submission" date="2021-08" db="EMBL/GenBank/DDBJ databases">
        <title>Genome of a novel bacterium of the phylum Verrucomicrobia, Oleiharenicola sp. KSB-15.</title>
        <authorList>
            <person name="Chung J.-H."/>
            <person name="Ahn J.-H."/>
            <person name="Yoon Y."/>
            <person name="Kim D.-Y."/>
            <person name="An S.-H."/>
            <person name="Park I."/>
            <person name="Yeon J."/>
        </authorList>
    </citation>
    <scope>NUCLEOTIDE SEQUENCE</scope>
    <source>
        <strain evidence="11">KSB-15</strain>
    </source>
</reference>
<feature type="binding site" evidence="5 8">
    <location>
        <begin position="152"/>
        <end position="154"/>
    </location>
    <ligand>
        <name>substrate</name>
    </ligand>
</feature>
<evidence type="ECO:0000313" key="12">
    <source>
        <dbReference type="Proteomes" id="UP000825051"/>
    </source>
</evidence>
<dbReference type="InterPro" id="IPR000544">
    <property type="entry name" value="Octanoyltransferase"/>
</dbReference>
<evidence type="ECO:0000256" key="7">
    <source>
        <dbReference type="PIRSR" id="PIRSR016262-1"/>
    </source>
</evidence>
<evidence type="ECO:0000256" key="8">
    <source>
        <dbReference type="PIRSR" id="PIRSR016262-2"/>
    </source>
</evidence>
<dbReference type="GO" id="GO:0005737">
    <property type="term" value="C:cytoplasm"/>
    <property type="evidence" value="ECO:0007669"/>
    <property type="project" value="UniProtKB-SubCell"/>
</dbReference>
<gene>
    <name evidence="5 11" type="primary">lipB</name>
    <name evidence="11" type="ORF">K0B96_05110</name>
</gene>
<keyword evidence="5" id="KW-0963">Cytoplasm</keyword>
<dbReference type="Pfam" id="PF21948">
    <property type="entry name" value="LplA-B_cat"/>
    <property type="match status" value="1"/>
</dbReference>
<organism evidence="11 12">
    <name type="scientific">Horticoccus luteus</name>
    <dbReference type="NCBI Taxonomy" id="2862869"/>
    <lineage>
        <taxon>Bacteria</taxon>
        <taxon>Pseudomonadati</taxon>
        <taxon>Verrucomicrobiota</taxon>
        <taxon>Opitutia</taxon>
        <taxon>Opitutales</taxon>
        <taxon>Opitutaceae</taxon>
        <taxon>Horticoccus</taxon>
    </lineage>
</organism>
<dbReference type="GO" id="GO:0033819">
    <property type="term" value="F:lipoyl(octanoyl) transferase activity"/>
    <property type="evidence" value="ECO:0007669"/>
    <property type="project" value="UniProtKB-EC"/>
</dbReference>
<dbReference type="InterPro" id="IPR020605">
    <property type="entry name" value="Octanoyltransferase_CS"/>
</dbReference>
<dbReference type="NCBIfam" id="TIGR00214">
    <property type="entry name" value="lipB"/>
    <property type="match status" value="1"/>
</dbReference>
<dbReference type="PANTHER" id="PTHR10993">
    <property type="entry name" value="OCTANOYLTRANSFERASE"/>
    <property type="match status" value="1"/>
</dbReference>
<evidence type="ECO:0000313" key="11">
    <source>
        <dbReference type="EMBL" id="QYM79999.1"/>
    </source>
</evidence>
<name>A0A8F9TY46_9BACT</name>
<feature type="binding site" evidence="5 8">
    <location>
        <begin position="165"/>
        <end position="167"/>
    </location>
    <ligand>
        <name>substrate</name>
    </ligand>
</feature>
<keyword evidence="3 5" id="KW-0012">Acyltransferase</keyword>
<dbReference type="AlphaFoldDB" id="A0A8F9TY46"/>
<evidence type="ECO:0000256" key="6">
    <source>
        <dbReference type="PIRNR" id="PIRNR016262"/>
    </source>
</evidence>
<comment type="function">
    <text evidence="4 5 6">Catalyzes the transfer of endogenously produced octanoic acid from octanoyl-acyl-carrier-protein onto the lipoyl domains of lipoate-dependent enzymes. Lipoyl-ACP can also act as a substrate although octanoyl-ACP is likely to be the physiological substrate.</text>
</comment>
<dbReference type="EMBL" id="CP080507">
    <property type="protein sequence ID" value="QYM79999.1"/>
    <property type="molecule type" value="Genomic_DNA"/>
</dbReference>
<feature type="site" description="Lowers pKa of active site Cys" evidence="5 9">
    <location>
        <position position="149"/>
    </location>
</feature>
<evidence type="ECO:0000256" key="9">
    <source>
        <dbReference type="PIRSR" id="PIRSR016262-3"/>
    </source>
</evidence>
<feature type="binding site" evidence="5 8">
    <location>
        <begin position="86"/>
        <end position="93"/>
    </location>
    <ligand>
        <name>substrate</name>
    </ligand>
</feature>
<dbReference type="KEGG" id="ole:K0B96_05110"/>
<comment type="similarity">
    <text evidence="5 6">Belongs to the LipB family.</text>
</comment>
<dbReference type="InterPro" id="IPR045864">
    <property type="entry name" value="aa-tRNA-synth_II/BPL/LPL"/>
</dbReference>
<keyword evidence="2 5" id="KW-0808">Transferase</keyword>
<accession>A0A8F9TY46</accession>
<feature type="active site" description="Acyl-thioester intermediate" evidence="5 7">
    <location>
        <position position="183"/>
    </location>
</feature>
<dbReference type="SUPFAM" id="SSF55681">
    <property type="entry name" value="Class II aaRS and biotin synthetases"/>
    <property type="match status" value="1"/>
</dbReference>
<dbReference type="GO" id="GO:0009249">
    <property type="term" value="P:protein lipoylation"/>
    <property type="evidence" value="ECO:0007669"/>
    <property type="project" value="InterPro"/>
</dbReference>
<protein>
    <recommendedName>
        <fullName evidence="5 6">Octanoyltransferase</fullName>
        <ecNumber evidence="5 6">2.3.1.181</ecNumber>
    </recommendedName>
    <alternativeName>
        <fullName evidence="5">Lipoate-protein ligase B</fullName>
    </alternativeName>
    <alternativeName>
        <fullName evidence="5">Lipoyl/octanoyl transferase</fullName>
    </alternativeName>
    <alternativeName>
        <fullName evidence="5">Octanoyl-[acyl-carrier-protein]-protein N-octanoyltransferase</fullName>
    </alternativeName>
</protein>
<dbReference type="CDD" id="cd16444">
    <property type="entry name" value="LipB"/>
    <property type="match status" value="1"/>
</dbReference>
<comment type="subcellular location">
    <subcellularLocation>
        <location evidence="5">Cytoplasm</location>
    </subcellularLocation>
</comment>
<evidence type="ECO:0000256" key="1">
    <source>
        <dbReference type="ARBA" id="ARBA00004821"/>
    </source>
</evidence>
<dbReference type="UniPathway" id="UPA00538">
    <property type="reaction ID" value="UER00592"/>
</dbReference>
<evidence type="ECO:0000256" key="2">
    <source>
        <dbReference type="ARBA" id="ARBA00022679"/>
    </source>
</evidence>
<dbReference type="NCBIfam" id="NF010925">
    <property type="entry name" value="PRK14345.1"/>
    <property type="match status" value="1"/>
</dbReference>
<dbReference type="PANTHER" id="PTHR10993:SF7">
    <property type="entry name" value="LIPOYLTRANSFERASE 2, MITOCHONDRIAL-RELATED"/>
    <property type="match status" value="1"/>
</dbReference>
<dbReference type="Gene3D" id="3.30.930.10">
    <property type="entry name" value="Bira Bifunctional Protein, Domain 2"/>
    <property type="match status" value="1"/>
</dbReference>
<comment type="miscellaneous">
    <text evidence="5">In the reaction, the free carboxyl group of octanoic acid is attached via an amide linkage to the epsilon-amino group of a specific lysine residue of lipoyl domains of lipoate-dependent enzymes.</text>
</comment>
<evidence type="ECO:0000256" key="4">
    <source>
        <dbReference type="ARBA" id="ARBA00024732"/>
    </source>
</evidence>
<dbReference type="RefSeq" id="WP_220164542.1">
    <property type="nucleotide sequence ID" value="NZ_CP080507.1"/>
</dbReference>
<dbReference type="PROSITE" id="PS01313">
    <property type="entry name" value="LIPB"/>
    <property type="match status" value="1"/>
</dbReference>
<dbReference type="PIRSF" id="PIRSF016262">
    <property type="entry name" value="LPLase"/>
    <property type="match status" value="1"/>
</dbReference>
<dbReference type="Proteomes" id="UP000825051">
    <property type="component" value="Chromosome"/>
</dbReference>
<proteinExistence type="inferred from homology"/>
<comment type="catalytic activity">
    <reaction evidence="5 6">
        <text>octanoyl-[ACP] + L-lysyl-[protein] = N(6)-octanoyl-L-lysyl-[protein] + holo-[ACP] + H(+)</text>
        <dbReference type="Rhea" id="RHEA:17665"/>
        <dbReference type="Rhea" id="RHEA-COMP:9636"/>
        <dbReference type="Rhea" id="RHEA-COMP:9685"/>
        <dbReference type="Rhea" id="RHEA-COMP:9752"/>
        <dbReference type="Rhea" id="RHEA-COMP:9928"/>
        <dbReference type="ChEBI" id="CHEBI:15378"/>
        <dbReference type="ChEBI" id="CHEBI:29969"/>
        <dbReference type="ChEBI" id="CHEBI:64479"/>
        <dbReference type="ChEBI" id="CHEBI:78463"/>
        <dbReference type="ChEBI" id="CHEBI:78809"/>
        <dbReference type="EC" id="2.3.1.181"/>
    </reaction>
</comment>
<keyword evidence="12" id="KW-1185">Reference proteome</keyword>
<evidence type="ECO:0000259" key="10">
    <source>
        <dbReference type="PROSITE" id="PS51733"/>
    </source>
</evidence>
<dbReference type="HAMAP" id="MF_00013">
    <property type="entry name" value="LipB"/>
    <property type="match status" value="1"/>
</dbReference>